<organism evidence="1 2">
    <name type="scientific">Tichowtungia aerotolerans</name>
    <dbReference type="NCBI Taxonomy" id="2697043"/>
    <lineage>
        <taxon>Bacteria</taxon>
        <taxon>Pseudomonadati</taxon>
        <taxon>Kiritimatiellota</taxon>
        <taxon>Tichowtungiia</taxon>
        <taxon>Tichowtungiales</taxon>
        <taxon>Tichowtungiaceae</taxon>
        <taxon>Tichowtungia</taxon>
    </lineage>
</organism>
<protein>
    <submittedName>
        <fullName evidence="1">Uncharacterized protein</fullName>
    </submittedName>
</protein>
<keyword evidence="2" id="KW-1185">Reference proteome</keyword>
<evidence type="ECO:0000313" key="2">
    <source>
        <dbReference type="Proteomes" id="UP000464954"/>
    </source>
</evidence>
<dbReference type="RefSeq" id="WP_160629321.1">
    <property type="nucleotide sequence ID" value="NZ_CP047593.1"/>
</dbReference>
<gene>
    <name evidence="1" type="ORF">GT409_12035</name>
</gene>
<proteinExistence type="predicted"/>
<dbReference type="EMBL" id="CP047593">
    <property type="protein sequence ID" value="QHI70142.1"/>
    <property type="molecule type" value="Genomic_DNA"/>
</dbReference>
<accession>A0A6P1M7W8</accession>
<reference evidence="1 2" key="1">
    <citation type="submission" date="2020-01" db="EMBL/GenBank/DDBJ databases">
        <title>Ponticoccus aerotolerans gen. nov., sp. nov., an anaerobic bacterium and proposal of Ponticoccusceae fam. nov., Ponticoccusles ord. nov. and Ponticoccuse classis nov. in the phylum Kiritimatiellaeota.</title>
        <authorList>
            <person name="Zhou L.Y."/>
            <person name="Du Z.J."/>
        </authorList>
    </citation>
    <scope>NUCLEOTIDE SEQUENCE [LARGE SCALE GENOMIC DNA]</scope>
    <source>
        <strain evidence="1 2">S-5007</strain>
    </source>
</reference>
<dbReference type="AlphaFoldDB" id="A0A6P1M7W8"/>
<evidence type="ECO:0000313" key="1">
    <source>
        <dbReference type="EMBL" id="QHI70142.1"/>
    </source>
</evidence>
<dbReference type="KEGG" id="taer:GT409_12035"/>
<sequence length="133" mass="14551">MWKELTVSYIESIMNPTVYASYQAWLSDNPGKAGRLADIISMTTTEYRSAMEANALPVPDTSASAVHESCVRHAQTTILFELKKEIGLTLSEAENAAAIRADVFLRAVWMGSIPIIISSQPSPSYASLEDIPE</sequence>
<dbReference type="Proteomes" id="UP000464954">
    <property type="component" value="Chromosome"/>
</dbReference>
<name>A0A6P1M7W8_9BACT</name>